<evidence type="ECO:0000313" key="2">
    <source>
        <dbReference type="EMBL" id="KAF9690816.1"/>
    </source>
</evidence>
<dbReference type="EMBL" id="RZGK01000022">
    <property type="protein sequence ID" value="KAF9690816.1"/>
    <property type="molecule type" value="Genomic_DNA"/>
</dbReference>
<keyword evidence="3" id="KW-1185">Reference proteome</keyword>
<feature type="region of interest" description="Disordered" evidence="1">
    <location>
        <begin position="150"/>
        <end position="176"/>
    </location>
</feature>
<proteinExistence type="predicted"/>
<reference evidence="2" key="1">
    <citation type="submission" date="2018-12" db="EMBL/GenBank/DDBJ databases">
        <authorList>
            <person name="Syme R.A."/>
            <person name="Farfan-Caceres L."/>
            <person name="Lichtenzveig J."/>
        </authorList>
    </citation>
    <scope>NUCLEOTIDE SEQUENCE</scope>
    <source>
        <strain evidence="2">Al4</strain>
    </source>
</reference>
<comment type="caution">
    <text evidence="2">The sequence shown here is derived from an EMBL/GenBank/DDBJ whole genome shotgun (WGS) entry which is preliminary data.</text>
</comment>
<protein>
    <submittedName>
        <fullName evidence="2">Uncharacterized protein</fullName>
    </submittedName>
</protein>
<evidence type="ECO:0000313" key="3">
    <source>
        <dbReference type="Proteomes" id="UP000651452"/>
    </source>
</evidence>
<sequence length="176" mass="18968">MMGGAQDYIAEANALAKERRLNNDYIYMLYANGYQAVVPGYSAENQQELKSVARKYDPTVIKRREEVTSGDKLFNTPISSSAASSSVASLQGSNASRINSTLVVPSSIPVREHCRQFHLLQVIPASSHQTTSPTGAYSVVFSPAAVAQMVPSPSPESKTAHHCTYPNPHPQTESGA</sequence>
<dbReference type="Proteomes" id="UP000651452">
    <property type="component" value="Unassembled WGS sequence"/>
</dbReference>
<evidence type="ECO:0000256" key="1">
    <source>
        <dbReference type="SAM" id="MobiDB-lite"/>
    </source>
</evidence>
<organism evidence="2 3">
    <name type="scientific">Ascochyta lentis</name>
    <dbReference type="NCBI Taxonomy" id="205686"/>
    <lineage>
        <taxon>Eukaryota</taxon>
        <taxon>Fungi</taxon>
        <taxon>Dikarya</taxon>
        <taxon>Ascomycota</taxon>
        <taxon>Pezizomycotina</taxon>
        <taxon>Dothideomycetes</taxon>
        <taxon>Pleosporomycetidae</taxon>
        <taxon>Pleosporales</taxon>
        <taxon>Pleosporineae</taxon>
        <taxon>Didymellaceae</taxon>
        <taxon>Ascochyta</taxon>
    </lineage>
</organism>
<dbReference type="AlphaFoldDB" id="A0A8H7MBF5"/>
<gene>
    <name evidence="2" type="ORF">EKO04_011234</name>
</gene>
<accession>A0A8H7MBF5</accession>
<name>A0A8H7MBF5_9PLEO</name>
<reference evidence="2" key="2">
    <citation type="submission" date="2020-09" db="EMBL/GenBank/DDBJ databases">
        <title>Reference genome assembly for Australian Ascochyta lentis isolate Al4.</title>
        <authorList>
            <person name="Lee R.C."/>
            <person name="Farfan-Caceres L.M."/>
            <person name="Debler J.W."/>
            <person name="Williams A.H."/>
            <person name="Henares B.M."/>
        </authorList>
    </citation>
    <scope>NUCLEOTIDE SEQUENCE</scope>
    <source>
        <strain evidence="2">Al4</strain>
    </source>
</reference>